<keyword evidence="1" id="KW-0560">Oxidoreductase</keyword>
<gene>
    <name evidence="1" type="ORF">G6N73_07495</name>
</gene>
<dbReference type="SUPFAM" id="SSF54909">
    <property type="entry name" value="Dimeric alpha+beta barrel"/>
    <property type="match status" value="1"/>
</dbReference>
<organism evidence="1 2">
    <name type="scientific">Allomesorhizobium camelthorni</name>
    <dbReference type="NCBI Taxonomy" id="475069"/>
    <lineage>
        <taxon>Bacteria</taxon>
        <taxon>Pseudomonadati</taxon>
        <taxon>Pseudomonadota</taxon>
        <taxon>Alphaproteobacteria</taxon>
        <taxon>Hyphomicrobiales</taxon>
        <taxon>Phyllobacteriaceae</taxon>
        <taxon>Allomesorhizobium</taxon>
    </lineage>
</organism>
<dbReference type="Proteomes" id="UP001642900">
    <property type="component" value="Unassembled WGS sequence"/>
</dbReference>
<reference evidence="1 2" key="1">
    <citation type="submission" date="2020-02" db="EMBL/GenBank/DDBJ databases">
        <title>Genome sequence of strain CCNWXJ40-4.</title>
        <authorList>
            <person name="Gao J."/>
            <person name="Sun J."/>
        </authorList>
    </citation>
    <scope>NUCLEOTIDE SEQUENCE [LARGE SCALE GENOMIC DNA]</scope>
    <source>
        <strain evidence="1 2">CCNWXJ 40-4</strain>
    </source>
</reference>
<dbReference type="AlphaFoldDB" id="A0A6G4W8Y4"/>
<dbReference type="RefSeq" id="WP_165025534.1">
    <property type="nucleotide sequence ID" value="NZ_JAAKZF010000006.1"/>
</dbReference>
<accession>A0A6G4W8Y4</accession>
<protein>
    <submittedName>
        <fullName evidence="1">Antibiotic biosynthesis monooxygenase</fullName>
    </submittedName>
</protein>
<evidence type="ECO:0000313" key="1">
    <source>
        <dbReference type="EMBL" id="NGO51024.1"/>
    </source>
</evidence>
<dbReference type="Gene3D" id="3.30.70.100">
    <property type="match status" value="1"/>
</dbReference>
<name>A0A6G4W8Y4_9HYPH</name>
<dbReference type="InterPro" id="IPR011008">
    <property type="entry name" value="Dimeric_a/b-barrel"/>
</dbReference>
<dbReference type="GO" id="GO:0004497">
    <property type="term" value="F:monooxygenase activity"/>
    <property type="evidence" value="ECO:0007669"/>
    <property type="project" value="UniProtKB-KW"/>
</dbReference>
<keyword evidence="1" id="KW-0503">Monooxygenase</keyword>
<keyword evidence="2" id="KW-1185">Reference proteome</keyword>
<proteinExistence type="predicted"/>
<comment type="caution">
    <text evidence="1">The sequence shown here is derived from an EMBL/GenBank/DDBJ whole genome shotgun (WGS) entry which is preliminary data.</text>
</comment>
<evidence type="ECO:0000313" key="2">
    <source>
        <dbReference type="Proteomes" id="UP001642900"/>
    </source>
</evidence>
<sequence>MVEEKPNGEPLYRVDKFVVPEHGRDEFLGRVATTHALLRDQDGFVRDFILEQQSGPGEFNIVTFVEWSSQDAIARVSAAVAKLHADIGFDRQEMFSRLGIKTDIANYMRLEI</sequence>
<dbReference type="EMBL" id="JAAKZF010000006">
    <property type="protein sequence ID" value="NGO51024.1"/>
    <property type="molecule type" value="Genomic_DNA"/>
</dbReference>